<sequence length="544" mass="60556">MAKQPEKTTTATSKEKMLRGSAWMTAGSMFSRILGALYVIPWMMWFGRESGQANALFAIGYNIYSVFLIISTAGIPGAVAKQVSHYNAMNEYKTGRKLFRSGMYLMVIMGIVSAVGLYVLAPWLSTGDKDAIPVMRSLAAPLLVIPMMSLFRGFFQGYQDMAPSAVSQFIEQVARVIYMLVATYLIMQVLHGNYVTAVAHSTFAAFIGAIASLLVLAWYYLRKRKEWDVLADNGTDTLDISTRDMLMEMVRQAIPFIILDAGITIFQLVDQYTFFNMIGDFVVGTRATFNGLYALFAFNANKLVMIIVSLAASMAVTSVPLLSEAYTKHDFRDVRNQVDNTIELFFFIMIPAAIGMAAVAKPLYTIFYGYDFTGTLVLEFSAYTSIVLGLFTVLAAMLQGLYQNRLAIGYFVVGLLVKIAIQYPMIYLFKVFGPLVATAIAFMVTCYLMMNTMNNMFHLKVAEIVKFFSETLFFALLMYAVCTGLQQVLYLFLNPASRVQSVLVIVIVASVGAALYGYLVLKSRLGDQLLGSRIAGLRRRLRIK</sequence>
<keyword evidence="8" id="KW-1185">Reference proteome</keyword>
<keyword evidence="2" id="KW-1003">Cell membrane</keyword>
<feature type="transmembrane region" description="Helical" evidence="6">
    <location>
        <begin position="203"/>
        <end position="221"/>
    </location>
</feature>
<feature type="transmembrane region" description="Helical" evidence="6">
    <location>
        <begin position="499"/>
        <end position="521"/>
    </location>
</feature>
<feature type="transmembrane region" description="Helical" evidence="6">
    <location>
        <begin position="406"/>
        <end position="425"/>
    </location>
</feature>
<dbReference type="PIRSF" id="PIRSF038958">
    <property type="entry name" value="PG_synth_SpoVB"/>
    <property type="match status" value="1"/>
</dbReference>
<name>A0ABW1RF06_9LACO</name>
<dbReference type="RefSeq" id="WP_125553792.1">
    <property type="nucleotide sequence ID" value="NZ_JBHSSL010000099.1"/>
</dbReference>
<feature type="transmembrane region" description="Helical" evidence="6">
    <location>
        <begin position="101"/>
        <end position="121"/>
    </location>
</feature>
<evidence type="ECO:0000256" key="4">
    <source>
        <dbReference type="ARBA" id="ARBA00022989"/>
    </source>
</evidence>
<comment type="caution">
    <text evidence="7">The sequence shown here is derived from an EMBL/GenBank/DDBJ whole genome shotgun (WGS) entry which is preliminary data.</text>
</comment>
<evidence type="ECO:0000256" key="5">
    <source>
        <dbReference type="ARBA" id="ARBA00023136"/>
    </source>
</evidence>
<dbReference type="InterPro" id="IPR050833">
    <property type="entry name" value="Poly_Biosynth_Transport"/>
</dbReference>
<dbReference type="EMBL" id="JBHSSL010000099">
    <property type="protein sequence ID" value="MFC6171196.1"/>
    <property type="molecule type" value="Genomic_DNA"/>
</dbReference>
<evidence type="ECO:0000256" key="1">
    <source>
        <dbReference type="ARBA" id="ARBA00004651"/>
    </source>
</evidence>
<evidence type="ECO:0000313" key="8">
    <source>
        <dbReference type="Proteomes" id="UP001596289"/>
    </source>
</evidence>
<reference evidence="8" key="1">
    <citation type="journal article" date="2019" name="Int. J. Syst. Evol. Microbiol.">
        <title>The Global Catalogue of Microorganisms (GCM) 10K type strain sequencing project: providing services to taxonomists for standard genome sequencing and annotation.</title>
        <authorList>
            <consortium name="The Broad Institute Genomics Platform"/>
            <consortium name="The Broad Institute Genome Sequencing Center for Infectious Disease"/>
            <person name="Wu L."/>
            <person name="Ma J."/>
        </authorList>
    </citation>
    <scope>NUCLEOTIDE SEQUENCE [LARGE SCALE GENOMIC DNA]</scope>
    <source>
        <strain evidence="8">CCM 8904</strain>
    </source>
</reference>
<feature type="transmembrane region" description="Helical" evidence="6">
    <location>
        <begin position="21"/>
        <end position="43"/>
    </location>
</feature>
<proteinExistence type="predicted"/>
<feature type="transmembrane region" description="Helical" evidence="6">
    <location>
        <begin position="253"/>
        <end position="269"/>
    </location>
</feature>
<dbReference type="Pfam" id="PF01943">
    <property type="entry name" value="Polysacc_synt"/>
    <property type="match status" value="1"/>
</dbReference>
<evidence type="ECO:0000256" key="2">
    <source>
        <dbReference type="ARBA" id="ARBA00022475"/>
    </source>
</evidence>
<evidence type="ECO:0000313" key="7">
    <source>
        <dbReference type="EMBL" id="MFC6171196.1"/>
    </source>
</evidence>
<dbReference type="InterPro" id="IPR002797">
    <property type="entry name" value="Polysacc_synth"/>
</dbReference>
<feature type="transmembrane region" description="Helical" evidence="6">
    <location>
        <begin position="303"/>
        <end position="323"/>
    </location>
</feature>
<dbReference type="PANTHER" id="PTHR30250">
    <property type="entry name" value="PST FAMILY PREDICTED COLANIC ACID TRANSPORTER"/>
    <property type="match status" value="1"/>
</dbReference>
<protein>
    <submittedName>
        <fullName evidence="7">Oligosaccharide flippase family protein</fullName>
    </submittedName>
</protein>
<keyword evidence="3 6" id="KW-0812">Transmembrane</keyword>
<keyword evidence="5 6" id="KW-0472">Membrane</keyword>
<organism evidence="7 8">
    <name type="scientific">Loigolactobacillus jiayinensis</name>
    <dbReference type="NCBI Taxonomy" id="2486016"/>
    <lineage>
        <taxon>Bacteria</taxon>
        <taxon>Bacillati</taxon>
        <taxon>Bacillota</taxon>
        <taxon>Bacilli</taxon>
        <taxon>Lactobacillales</taxon>
        <taxon>Lactobacillaceae</taxon>
        <taxon>Loigolactobacillus</taxon>
    </lineage>
</organism>
<feature type="transmembrane region" description="Helical" evidence="6">
    <location>
        <begin position="55"/>
        <end position="80"/>
    </location>
</feature>
<feature type="transmembrane region" description="Helical" evidence="6">
    <location>
        <begin position="344"/>
        <end position="368"/>
    </location>
</feature>
<dbReference type="Proteomes" id="UP001596289">
    <property type="component" value="Unassembled WGS sequence"/>
</dbReference>
<dbReference type="CDD" id="cd13124">
    <property type="entry name" value="MATE_SpoVB_like"/>
    <property type="match status" value="1"/>
</dbReference>
<feature type="transmembrane region" description="Helical" evidence="6">
    <location>
        <begin position="176"/>
        <end position="197"/>
    </location>
</feature>
<feature type="transmembrane region" description="Helical" evidence="6">
    <location>
        <begin position="431"/>
        <end position="450"/>
    </location>
</feature>
<evidence type="ECO:0000256" key="6">
    <source>
        <dbReference type="SAM" id="Phobius"/>
    </source>
</evidence>
<accession>A0ABW1RF06</accession>
<dbReference type="PANTHER" id="PTHR30250:SF21">
    <property type="entry name" value="LIPID II FLIPPASE MURJ"/>
    <property type="match status" value="1"/>
</dbReference>
<comment type="subcellular location">
    <subcellularLocation>
        <location evidence="1">Cell membrane</location>
        <topology evidence="1">Multi-pass membrane protein</topology>
    </subcellularLocation>
</comment>
<gene>
    <name evidence="7" type="ORF">ACFQGP_11600</name>
</gene>
<feature type="transmembrane region" description="Helical" evidence="6">
    <location>
        <begin position="133"/>
        <end position="155"/>
    </location>
</feature>
<feature type="transmembrane region" description="Helical" evidence="6">
    <location>
        <begin position="380"/>
        <end position="399"/>
    </location>
</feature>
<feature type="transmembrane region" description="Helical" evidence="6">
    <location>
        <begin position="471"/>
        <end position="493"/>
    </location>
</feature>
<keyword evidence="4 6" id="KW-1133">Transmembrane helix</keyword>
<evidence type="ECO:0000256" key="3">
    <source>
        <dbReference type="ARBA" id="ARBA00022692"/>
    </source>
</evidence>
<dbReference type="InterPro" id="IPR024923">
    <property type="entry name" value="PG_synth_SpoVB"/>
</dbReference>